<dbReference type="PANTHER" id="PTHR42923:SF17">
    <property type="entry name" value="AMINE OXIDASE DOMAIN-CONTAINING PROTEIN"/>
    <property type="match status" value="1"/>
</dbReference>
<dbReference type="PANTHER" id="PTHR42923">
    <property type="entry name" value="PROTOPORPHYRINOGEN OXIDASE"/>
    <property type="match status" value="1"/>
</dbReference>
<dbReference type="Gene3D" id="3.30.70.1990">
    <property type="match status" value="1"/>
</dbReference>
<evidence type="ECO:0000313" key="3">
    <source>
        <dbReference type="Proteomes" id="UP000533598"/>
    </source>
</evidence>
<dbReference type="SUPFAM" id="SSF51905">
    <property type="entry name" value="FAD/NAD(P)-binding domain"/>
    <property type="match status" value="1"/>
</dbReference>
<dbReference type="PRINTS" id="PR00419">
    <property type="entry name" value="ADXRDTASE"/>
</dbReference>
<evidence type="ECO:0000313" key="2">
    <source>
        <dbReference type="EMBL" id="MBB4681860.1"/>
    </source>
</evidence>
<proteinExistence type="predicted"/>
<dbReference type="Pfam" id="PF01593">
    <property type="entry name" value="Amino_oxidase"/>
    <property type="match status" value="1"/>
</dbReference>
<dbReference type="RefSeq" id="WP_185008746.1">
    <property type="nucleotide sequence ID" value="NZ_BAAAUI010000058.1"/>
</dbReference>
<sequence length="427" mass="46618">MPADFEHARSVAVLGAGASGLAAARELTRAGHRVTVLEARHAIGGQCAAAEIDGRGHDLGGHGYSPTHHRLDALVAELGLRTTDTGPPLLFDPATGRSRPRVPGPLCRETLTRYHRVRAELFPRIADPGLAHSARVLAAPARRWLAEYRLSALAEVFGPGYTAAGYGHLDLDLPALYLLKYAELTGLGAGRTRAIEGGFAELWRRVAQELPGLRRGVRVERITRDADGVRVVVDGTEHTYDDLVLTVGLDEVLPVLDATEEERALAARIRRLDLYTTLGSVSGLPPGAHTLVQPHLTGSASRGHCVSFHRRHPDTEVLVCHAYGRPDLDGPGVADLLRADVRAWGGQLHRLHLQRRWRFLPHFDSADLAEGALDRLEALQGRRRTYHLGGLPAFELVECVLGYAQDLVRRHFTGLRREVPGHPLLIV</sequence>
<accession>A0A7W7FY99</accession>
<reference evidence="2 3" key="1">
    <citation type="submission" date="2020-08" db="EMBL/GenBank/DDBJ databases">
        <title>Sequencing the genomes of 1000 actinobacteria strains.</title>
        <authorList>
            <person name="Klenk H.-P."/>
        </authorList>
    </citation>
    <scope>NUCLEOTIDE SEQUENCE [LARGE SCALE GENOMIC DNA]</scope>
    <source>
        <strain evidence="2 3">DSM 44230</strain>
    </source>
</reference>
<dbReference type="InterPro" id="IPR002937">
    <property type="entry name" value="Amino_oxidase"/>
</dbReference>
<dbReference type="InterPro" id="IPR050464">
    <property type="entry name" value="Zeta_carotene_desat/Oxidored"/>
</dbReference>
<evidence type="ECO:0000259" key="1">
    <source>
        <dbReference type="Pfam" id="PF01593"/>
    </source>
</evidence>
<protein>
    <submittedName>
        <fullName evidence="2">Phytoene dehydrogenase-like protein</fullName>
    </submittedName>
</protein>
<dbReference type="GO" id="GO:0016491">
    <property type="term" value="F:oxidoreductase activity"/>
    <property type="evidence" value="ECO:0007669"/>
    <property type="project" value="InterPro"/>
</dbReference>
<dbReference type="Proteomes" id="UP000533598">
    <property type="component" value="Unassembled WGS sequence"/>
</dbReference>
<gene>
    <name evidence="2" type="ORF">HNR67_007978</name>
</gene>
<name>A0A7W7FY99_9PSEU</name>
<dbReference type="AlphaFoldDB" id="A0A7W7FY99"/>
<organism evidence="2 3">
    <name type="scientific">Crossiella cryophila</name>
    <dbReference type="NCBI Taxonomy" id="43355"/>
    <lineage>
        <taxon>Bacteria</taxon>
        <taxon>Bacillati</taxon>
        <taxon>Actinomycetota</taxon>
        <taxon>Actinomycetes</taxon>
        <taxon>Pseudonocardiales</taxon>
        <taxon>Pseudonocardiaceae</taxon>
        <taxon>Crossiella</taxon>
    </lineage>
</organism>
<dbReference type="Gene3D" id="1.10.405.20">
    <property type="match status" value="1"/>
</dbReference>
<keyword evidence="3" id="KW-1185">Reference proteome</keyword>
<dbReference type="Gene3D" id="3.50.50.60">
    <property type="entry name" value="FAD/NAD(P)-binding domain"/>
    <property type="match status" value="1"/>
</dbReference>
<feature type="domain" description="Amine oxidase" evidence="1">
    <location>
        <begin position="19"/>
        <end position="358"/>
    </location>
</feature>
<comment type="caution">
    <text evidence="2">The sequence shown here is derived from an EMBL/GenBank/DDBJ whole genome shotgun (WGS) entry which is preliminary data.</text>
</comment>
<dbReference type="InterPro" id="IPR036188">
    <property type="entry name" value="FAD/NAD-bd_sf"/>
</dbReference>
<dbReference type="EMBL" id="JACHMH010000001">
    <property type="protein sequence ID" value="MBB4681860.1"/>
    <property type="molecule type" value="Genomic_DNA"/>
</dbReference>